<dbReference type="PANTHER" id="PTHR47331:SF5">
    <property type="entry name" value="RIBONUCLEASE H"/>
    <property type="match status" value="1"/>
</dbReference>
<dbReference type="Pfam" id="PF18701">
    <property type="entry name" value="DUF5641"/>
    <property type="match status" value="1"/>
</dbReference>
<sequence length="167" mass="19334">MGGIWEAAVKSMKFHLRRVLGEATTNFEDLDTLLKGIEACLNSHSICPERTDPNAMWQRILQMRPHFWNRWKDEYLCQLQRRVKWIKPHSNLKIGDMVVIKEENLPPQNWRLGRVMEAHVDPTDEIALVRAVTVRTANGNFKRPVQKLVLLSGSEIECEEGTSECLK</sequence>
<dbReference type="OrthoDB" id="5984724at2759"/>
<gene>
    <name evidence="2" type="ORF">AFUS01_LOCUS24924</name>
</gene>
<evidence type="ECO:0000259" key="1">
    <source>
        <dbReference type="Pfam" id="PF18701"/>
    </source>
</evidence>
<dbReference type="InterPro" id="IPR040676">
    <property type="entry name" value="DUF5641"/>
</dbReference>
<evidence type="ECO:0000313" key="2">
    <source>
        <dbReference type="EMBL" id="CAG7786352.1"/>
    </source>
</evidence>
<dbReference type="AlphaFoldDB" id="A0A8J2KDC8"/>
<proteinExistence type="predicted"/>
<accession>A0A8J2KDC8</accession>
<comment type="caution">
    <text evidence="2">The sequence shown here is derived from an EMBL/GenBank/DDBJ whole genome shotgun (WGS) entry which is preliminary data.</text>
</comment>
<keyword evidence="3" id="KW-1185">Reference proteome</keyword>
<protein>
    <recommendedName>
        <fullName evidence="1">DUF5641 domain-containing protein</fullName>
    </recommendedName>
</protein>
<reference evidence="2" key="1">
    <citation type="submission" date="2021-06" db="EMBL/GenBank/DDBJ databases">
        <authorList>
            <person name="Hodson N. C."/>
            <person name="Mongue J. A."/>
            <person name="Jaron S. K."/>
        </authorList>
    </citation>
    <scope>NUCLEOTIDE SEQUENCE</scope>
</reference>
<organism evidence="2 3">
    <name type="scientific">Allacma fusca</name>
    <dbReference type="NCBI Taxonomy" id="39272"/>
    <lineage>
        <taxon>Eukaryota</taxon>
        <taxon>Metazoa</taxon>
        <taxon>Ecdysozoa</taxon>
        <taxon>Arthropoda</taxon>
        <taxon>Hexapoda</taxon>
        <taxon>Collembola</taxon>
        <taxon>Symphypleona</taxon>
        <taxon>Sminthuridae</taxon>
        <taxon>Allacma</taxon>
    </lineage>
</organism>
<dbReference type="EMBL" id="CAJVCH010316120">
    <property type="protein sequence ID" value="CAG7786352.1"/>
    <property type="molecule type" value="Genomic_DNA"/>
</dbReference>
<name>A0A8J2KDC8_9HEXA</name>
<feature type="domain" description="DUF5641" evidence="1">
    <location>
        <begin position="56"/>
        <end position="151"/>
    </location>
</feature>
<evidence type="ECO:0000313" key="3">
    <source>
        <dbReference type="Proteomes" id="UP000708208"/>
    </source>
</evidence>
<dbReference type="Proteomes" id="UP000708208">
    <property type="component" value="Unassembled WGS sequence"/>
</dbReference>
<dbReference type="PANTHER" id="PTHR47331">
    <property type="entry name" value="PHD-TYPE DOMAIN-CONTAINING PROTEIN"/>
    <property type="match status" value="1"/>
</dbReference>